<dbReference type="Proteomes" id="UP001320609">
    <property type="component" value="Unassembled WGS sequence"/>
</dbReference>
<keyword evidence="2" id="KW-1185">Reference proteome</keyword>
<dbReference type="EMBL" id="JAKVTW010000001">
    <property type="protein sequence ID" value="MCH4810008.1"/>
    <property type="molecule type" value="Genomic_DNA"/>
</dbReference>
<protein>
    <submittedName>
        <fullName evidence="1">Uncharacterized protein</fullName>
    </submittedName>
</protein>
<proteinExistence type="predicted"/>
<comment type="caution">
    <text evidence="1">The sequence shown here is derived from an EMBL/GenBank/DDBJ whole genome shotgun (WGS) entry which is preliminary data.</text>
</comment>
<accession>A0ABS9S1M8</accession>
<dbReference type="RefSeq" id="WP_240716321.1">
    <property type="nucleotide sequence ID" value="NZ_JAKVTW010000001.1"/>
</dbReference>
<gene>
    <name evidence="1" type="ORF">MLE19_01565</name>
</gene>
<organism evidence="1 2">
    <name type="scientific">Vreelandella neptunia</name>
    <dbReference type="NCBI Taxonomy" id="115551"/>
    <lineage>
        <taxon>Bacteria</taxon>
        <taxon>Pseudomonadati</taxon>
        <taxon>Pseudomonadota</taxon>
        <taxon>Gammaproteobacteria</taxon>
        <taxon>Oceanospirillales</taxon>
        <taxon>Halomonadaceae</taxon>
        <taxon>Vreelandella</taxon>
    </lineage>
</organism>
<evidence type="ECO:0000313" key="1">
    <source>
        <dbReference type="EMBL" id="MCH4810008.1"/>
    </source>
</evidence>
<evidence type="ECO:0000313" key="2">
    <source>
        <dbReference type="Proteomes" id="UP001320609"/>
    </source>
</evidence>
<reference evidence="1 2" key="1">
    <citation type="submission" date="2022-03" db="EMBL/GenBank/DDBJ databases">
        <title>Genomic signatures underlying metal tolerance in selected Arctic bacterial isolates.</title>
        <authorList>
            <person name="Thomas F.A."/>
            <person name="Venkatachalam S."/>
            <person name="Krishnan K.P."/>
        </authorList>
    </citation>
    <scope>NUCLEOTIDE SEQUENCE [LARGE SCALE GENOMIC DNA]</scope>
    <source>
        <strain evidence="1 2">HM116</strain>
    </source>
</reference>
<name>A0ABS9S1M8_9GAMM</name>
<sequence>MDFASLRRRNKNVLVEHAFNLFVEPNNNIQSNKEYWVEKLLKGHDVLDFIEEIKARPQVFEDEEATINNIASMGSVKSKLENPVLDVGSSQKIKVELYNNSNKDFSTSAANPLYLAYHWYEENGSVYEFEGIRTPINQTVRKGDLVVIEIEVRAPKETGNYIFLPTLVVEGKAWLENEGLETFSQKIEVMAPVGPPLTRRALNIYNSLKDNAAA</sequence>